<proteinExistence type="predicted"/>
<dbReference type="RefSeq" id="WP_150022374.1">
    <property type="nucleotide sequence ID" value="NZ_VWOJ01000001.1"/>
</dbReference>
<keyword evidence="2" id="KW-1185">Reference proteome</keyword>
<dbReference type="EMBL" id="VWOJ01000001">
    <property type="protein sequence ID" value="KAA5805342.1"/>
    <property type="molecule type" value="Genomic_DNA"/>
</dbReference>
<reference evidence="1 2" key="1">
    <citation type="submission" date="2019-09" db="EMBL/GenBank/DDBJ databases">
        <authorList>
            <person name="Kevbrin V."/>
            <person name="Grouzdev D.S."/>
        </authorList>
    </citation>
    <scope>NUCLEOTIDE SEQUENCE [LARGE SCALE GENOMIC DNA]</scope>
    <source>
        <strain evidence="1 2">G-192</strain>
    </source>
</reference>
<name>A0A5M6ZKH5_9PROT</name>
<gene>
    <name evidence="1" type="ORF">F1654_05015</name>
</gene>
<protein>
    <recommendedName>
        <fullName evidence="3">HNH endonuclease</fullName>
    </recommendedName>
</protein>
<organism evidence="1 2">
    <name type="scientific">Alkalicaulis satelles</name>
    <dbReference type="NCBI Taxonomy" id="2609175"/>
    <lineage>
        <taxon>Bacteria</taxon>
        <taxon>Pseudomonadati</taxon>
        <taxon>Pseudomonadota</taxon>
        <taxon>Alphaproteobacteria</taxon>
        <taxon>Maricaulales</taxon>
        <taxon>Maricaulaceae</taxon>
        <taxon>Alkalicaulis</taxon>
    </lineage>
</organism>
<sequence length="119" mass="13218">MPGMMTPAEKRLERAYRRLGTRNPVCVMCGETNPHVIELHHIAGTLLNDTVPICRNCHRKVSDPQKDRHGLETFDSDQTRIGHYLCGLADVLAAVAVTLKAFGERLLGLRPDRDDGEAS</sequence>
<evidence type="ECO:0000313" key="2">
    <source>
        <dbReference type="Proteomes" id="UP000325122"/>
    </source>
</evidence>
<dbReference type="Proteomes" id="UP000325122">
    <property type="component" value="Unassembled WGS sequence"/>
</dbReference>
<evidence type="ECO:0008006" key="3">
    <source>
        <dbReference type="Google" id="ProtNLM"/>
    </source>
</evidence>
<comment type="caution">
    <text evidence="1">The sequence shown here is derived from an EMBL/GenBank/DDBJ whole genome shotgun (WGS) entry which is preliminary data.</text>
</comment>
<evidence type="ECO:0000313" key="1">
    <source>
        <dbReference type="EMBL" id="KAA5805342.1"/>
    </source>
</evidence>
<dbReference type="AlphaFoldDB" id="A0A5M6ZKH5"/>
<accession>A0A5M6ZKH5</accession>